<dbReference type="EMBL" id="LT899436">
    <property type="protein sequence ID" value="SNR16486.1"/>
    <property type="molecule type" value="Genomic_DNA"/>
</dbReference>
<evidence type="ECO:0000256" key="3">
    <source>
        <dbReference type="ARBA" id="ARBA00022989"/>
    </source>
</evidence>
<evidence type="ECO:0000256" key="6">
    <source>
        <dbReference type="SAM" id="Phobius"/>
    </source>
</evidence>
<evidence type="ECO:0000313" key="9">
    <source>
        <dbReference type="Proteomes" id="UP000215214"/>
    </source>
</evidence>
<dbReference type="Pfam" id="PF04932">
    <property type="entry name" value="Wzy_C"/>
    <property type="match status" value="1"/>
</dbReference>
<protein>
    <submittedName>
        <fullName evidence="8">Probable polysaccharide polymerase</fullName>
    </submittedName>
</protein>
<feature type="transmembrane region" description="Helical" evidence="6">
    <location>
        <begin position="418"/>
        <end position="435"/>
    </location>
</feature>
<dbReference type="AlphaFoldDB" id="A0A238UBX5"/>
<feature type="transmembrane region" description="Helical" evidence="6">
    <location>
        <begin position="169"/>
        <end position="190"/>
    </location>
</feature>
<comment type="subcellular location">
    <subcellularLocation>
        <location evidence="1">Membrane</location>
        <topology evidence="1">Multi-pass membrane protein</topology>
    </subcellularLocation>
</comment>
<keyword evidence="3 6" id="KW-1133">Transmembrane helix</keyword>
<dbReference type="InterPro" id="IPR011990">
    <property type="entry name" value="TPR-like_helical_dom_sf"/>
</dbReference>
<feature type="transmembrane region" description="Helical" evidence="6">
    <location>
        <begin position="477"/>
        <end position="496"/>
    </location>
</feature>
<keyword evidence="4 6" id="KW-0472">Membrane</keyword>
<feature type="transmembrane region" description="Helical" evidence="6">
    <location>
        <begin position="101"/>
        <end position="118"/>
    </location>
</feature>
<evidence type="ECO:0000313" key="8">
    <source>
        <dbReference type="EMBL" id="SNR16486.1"/>
    </source>
</evidence>
<dbReference type="PANTHER" id="PTHR37422">
    <property type="entry name" value="TEICHURONIC ACID BIOSYNTHESIS PROTEIN TUAE"/>
    <property type="match status" value="1"/>
</dbReference>
<dbReference type="KEGG" id="tje:TJEJU_2812"/>
<feature type="transmembrane region" description="Helical" evidence="6">
    <location>
        <begin position="12"/>
        <end position="31"/>
    </location>
</feature>
<feature type="transmembrane region" description="Helical" evidence="6">
    <location>
        <begin position="248"/>
        <end position="267"/>
    </location>
</feature>
<dbReference type="GO" id="GO:0016020">
    <property type="term" value="C:membrane"/>
    <property type="evidence" value="ECO:0007669"/>
    <property type="project" value="UniProtKB-SubCell"/>
</dbReference>
<dbReference type="SUPFAM" id="SSF48452">
    <property type="entry name" value="TPR-like"/>
    <property type="match status" value="1"/>
</dbReference>
<reference evidence="8 9" key="1">
    <citation type="submission" date="2017-07" db="EMBL/GenBank/DDBJ databases">
        <authorList>
            <person name="Sun Z.S."/>
            <person name="Albrecht U."/>
            <person name="Echele G."/>
            <person name="Lee C.C."/>
        </authorList>
    </citation>
    <scope>NUCLEOTIDE SEQUENCE [LARGE SCALE GENOMIC DNA]</scope>
    <source>
        <strain evidence="9">type strain: KCTC 22618</strain>
    </source>
</reference>
<feature type="transmembrane region" description="Helical" evidence="6">
    <location>
        <begin position="69"/>
        <end position="89"/>
    </location>
</feature>
<dbReference type="InterPro" id="IPR007016">
    <property type="entry name" value="O-antigen_ligase-rel_domated"/>
</dbReference>
<feature type="transmembrane region" description="Helical" evidence="6">
    <location>
        <begin position="125"/>
        <end position="149"/>
    </location>
</feature>
<keyword evidence="9" id="KW-1185">Reference proteome</keyword>
<evidence type="ECO:0000259" key="7">
    <source>
        <dbReference type="Pfam" id="PF04932"/>
    </source>
</evidence>
<sequence length="823" mass="96128">MKDKYTEENIKLISKIILILYLLVPLSPLVVPLEYEAFQWLWISIVNVIAIIFLYYKRDYFNFFTFSKSFRNFLVLSVSFFFFSCLSVVKSISIVDSIANLGRLVNIFTAIFSLFIIVRTDPKSYFALVSQTVTILLIFFSSKTIFYFFEHFSDPRTIKLYQGFAFVHNFGNINIYTAWTVISLPFAYFLFLFSGRIWKYLGAFGVFLSYLALFLSGSRTALLSLFLITLILVFFSVKQYFKLKHKQWVINTFIIILIPIFSIFLTLNTNRLDSRKMNSISSITMFYPDNYKSAELILRKNKEIENHNIVLPTKEKDDFLVSIVKKFGSGRYEIWRSALNTFIENPFLGVGYGNYQIYSKGDYTQRKKFRGNSTPRRVHNDFLEKFVETGILGGTLYLLLFLYLIFLLFKQLKKEDPINVPVLLILVLISLAYFLDASLNFPLERATIQVIFIILAVFILVLTDRNKVHKTEQTPSSVFHVLSIVLIGMLSLFSLFSNYKNYQTFKEYVLIKADLEENNVLGSKKAKKKYGEIENILGGYPVKKKLANFYLSTYAFNEGNYQKSIDILDQLKNENIDFHNINKLKAQTFLIGIKNLDSAKFYSEDVFKNYPSFHGNYEILKSIHIANKDTVNFLNTMCKYIYHTTGDVEEWVKYANIKNDKGRNLNQAIQVLDTALAYNEDNIYNKYKLIEAKKKLLDYNKVIAHIKKEKINKLYQDIVNLYKVQKFKESKVLLNQLLKIKSDDHFALLYMGIVEMQLKNYKVAISFLSEVIEKNVFKDGKPEFCRGYCYEQIGEIENSKKDYKSSREKKFPQALNLPKSKYE</sequence>
<dbReference type="OrthoDB" id="665122at2"/>
<evidence type="ECO:0000256" key="2">
    <source>
        <dbReference type="ARBA" id="ARBA00022692"/>
    </source>
</evidence>
<dbReference type="PANTHER" id="PTHR37422:SF13">
    <property type="entry name" value="LIPOPOLYSACCHARIDE BIOSYNTHESIS PROTEIN PA4999-RELATED"/>
    <property type="match status" value="1"/>
</dbReference>
<feature type="region of interest" description="Disordered" evidence="5">
    <location>
        <begin position="799"/>
        <end position="823"/>
    </location>
</feature>
<feature type="transmembrane region" description="Helical" evidence="6">
    <location>
        <begin position="197"/>
        <end position="215"/>
    </location>
</feature>
<feature type="transmembrane region" description="Helical" evidence="6">
    <location>
        <begin position="447"/>
        <end position="465"/>
    </location>
</feature>
<proteinExistence type="predicted"/>
<organism evidence="8 9">
    <name type="scientific">Tenacibaculum jejuense</name>
    <dbReference type="NCBI Taxonomy" id="584609"/>
    <lineage>
        <taxon>Bacteria</taxon>
        <taxon>Pseudomonadati</taxon>
        <taxon>Bacteroidota</taxon>
        <taxon>Flavobacteriia</taxon>
        <taxon>Flavobacteriales</taxon>
        <taxon>Flavobacteriaceae</taxon>
        <taxon>Tenacibaculum</taxon>
    </lineage>
</organism>
<feature type="domain" description="O-antigen ligase-related" evidence="7">
    <location>
        <begin position="205"/>
        <end position="398"/>
    </location>
</feature>
<accession>A0A238UBX5</accession>
<name>A0A238UBX5_9FLAO</name>
<dbReference type="Gene3D" id="1.25.40.10">
    <property type="entry name" value="Tetratricopeptide repeat domain"/>
    <property type="match status" value="1"/>
</dbReference>
<dbReference type="Proteomes" id="UP000215214">
    <property type="component" value="Chromosome TJEJU"/>
</dbReference>
<feature type="transmembrane region" description="Helical" evidence="6">
    <location>
        <begin position="37"/>
        <end position="57"/>
    </location>
</feature>
<feature type="transmembrane region" description="Helical" evidence="6">
    <location>
        <begin position="390"/>
        <end position="409"/>
    </location>
</feature>
<dbReference type="InterPro" id="IPR051533">
    <property type="entry name" value="WaaL-like"/>
</dbReference>
<feature type="transmembrane region" description="Helical" evidence="6">
    <location>
        <begin position="221"/>
        <end position="241"/>
    </location>
</feature>
<feature type="compositionally biased region" description="Basic and acidic residues" evidence="5">
    <location>
        <begin position="799"/>
        <end position="811"/>
    </location>
</feature>
<evidence type="ECO:0000256" key="1">
    <source>
        <dbReference type="ARBA" id="ARBA00004141"/>
    </source>
</evidence>
<dbReference type="RefSeq" id="WP_095073065.1">
    <property type="nucleotide sequence ID" value="NZ_LT899436.1"/>
</dbReference>
<gene>
    <name evidence="8" type="ORF">TJEJU_2812</name>
</gene>
<keyword evidence="2 6" id="KW-0812">Transmembrane</keyword>
<evidence type="ECO:0000256" key="5">
    <source>
        <dbReference type="SAM" id="MobiDB-lite"/>
    </source>
</evidence>
<evidence type="ECO:0000256" key="4">
    <source>
        <dbReference type="ARBA" id="ARBA00023136"/>
    </source>
</evidence>